<evidence type="ECO:0000256" key="1">
    <source>
        <dbReference type="SAM" id="MobiDB-lite"/>
    </source>
</evidence>
<keyword evidence="3" id="KW-1185">Reference proteome</keyword>
<evidence type="ECO:0000313" key="3">
    <source>
        <dbReference type="Proteomes" id="UP000054359"/>
    </source>
</evidence>
<name>A0A087TTD6_STEMI</name>
<protein>
    <recommendedName>
        <fullName evidence="4">Methyltransferase-like protein 17, mitochondrial</fullName>
    </recommendedName>
</protein>
<proteinExistence type="predicted"/>
<dbReference type="Pfam" id="PF11312">
    <property type="entry name" value="Methyltransf_34"/>
    <property type="match status" value="1"/>
</dbReference>
<dbReference type="AlphaFoldDB" id="A0A087TTD6"/>
<feature type="region of interest" description="Disordered" evidence="1">
    <location>
        <begin position="14"/>
        <end position="40"/>
    </location>
</feature>
<dbReference type="OrthoDB" id="6430581at2759"/>
<evidence type="ECO:0000313" key="2">
    <source>
        <dbReference type="EMBL" id="KFM68375.1"/>
    </source>
</evidence>
<dbReference type="Proteomes" id="UP000054359">
    <property type="component" value="Unassembled WGS sequence"/>
</dbReference>
<feature type="compositionally biased region" description="Acidic residues" evidence="1">
    <location>
        <begin position="21"/>
        <end position="40"/>
    </location>
</feature>
<feature type="non-terminal residue" evidence="2">
    <location>
        <position position="340"/>
    </location>
</feature>
<evidence type="ECO:0008006" key="4">
    <source>
        <dbReference type="Google" id="ProtNLM"/>
    </source>
</evidence>
<reference evidence="2 3" key="1">
    <citation type="submission" date="2013-11" db="EMBL/GenBank/DDBJ databases">
        <title>Genome sequencing of Stegodyphus mimosarum.</title>
        <authorList>
            <person name="Bechsgaard J."/>
        </authorList>
    </citation>
    <scope>NUCLEOTIDE SEQUENCE [LARGE SCALE GENOMIC DNA]</scope>
</reference>
<dbReference type="InterPro" id="IPR021463">
    <property type="entry name" value="Methyltransf_34"/>
</dbReference>
<accession>A0A087TTD6</accession>
<organism evidence="2 3">
    <name type="scientific">Stegodyphus mimosarum</name>
    <name type="common">African social velvet spider</name>
    <dbReference type="NCBI Taxonomy" id="407821"/>
    <lineage>
        <taxon>Eukaryota</taxon>
        <taxon>Metazoa</taxon>
        <taxon>Ecdysozoa</taxon>
        <taxon>Arthropoda</taxon>
        <taxon>Chelicerata</taxon>
        <taxon>Arachnida</taxon>
        <taxon>Araneae</taxon>
        <taxon>Araneomorphae</taxon>
        <taxon>Entelegynae</taxon>
        <taxon>Eresoidea</taxon>
        <taxon>Eresidae</taxon>
        <taxon>Stegodyphus</taxon>
    </lineage>
</organism>
<gene>
    <name evidence="2" type="ORF">X975_06927</name>
</gene>
<dbReference type="EMBL" id="KK116647">
    <property type="protein sequence ID" value="KFM68375.1"/>
    <property type="molecule type" value="Genomic_DNA"/>
</dbReference>
<dbReference type="OMA" id="DEWDENM"/>
<sequence length="340" mass="38721">MAMANAFYQYRTTLSSKNETSGEESSEEESAEGESSDEESSEECLESFRRFFREDVTVFQLYKRQVREIKKLHGIRTSESIEAVFSMIRTISKGHKHSFQRFSGLDFNEPRNRCAYLLRYATCHTGLVRKAMWNIFQRELLFVDKLKNKDELNIVSLGGGPGNDILGFCSALQEFSNCVTSFDFTVVDIKDGWSGILDSLIQKTKSSEFESLSFSKMFKNVNVSSSFILADLIDKRISENEDLTNALNAADVVLMVKLTSFHSTKAKSQIVTNVCEAMRKRCILVFIDCPYPKECFQSVSCVRKIYKKKLKYQFDSSSCPVSKILNIKKSRATVAVFVKV</sequence>